<organism evidence="1">
    <name type="scientific">viral metagenome</name>
    <dbReference type="NCBI Taxonomy" id="1070528"/>
    <lineage>
        <taxon>unclassified sequences</taxon>
        <taxon>metagenomes</taxon>
        <taxon>organismal metagenomes</taxon>
    </lineage>
</organism>
<dbReference type="EMBL" id="MT143457">
    <property type="protein sequence ID" value="QJA97046.1"/>
    <property type="molecule type" value="Genomic_DNA"/>
</dbReference>
<sequence>MDTSETYIKMCTKAGELQATRVLEIGDYYAYRNKFGYLVIGSDSFPETTKQIFIGGCIWLPRQDQLQEMIQNQYGQLGKLSPFGICQKIYKFAGATLISQDLMSMEQLWLAFVMKEKCNKIWNGTDWK</sequence>
<name>A0A6M3LP22_9ZZZZ</name>
<accession>A0A6M3LP22</accession>
<dbReference type="AlphaFoldDB" id="A0A6M3LP22"/>
<evidence type="ECO:0000313" key="1">
    <source>
        <dbReference type="EMBL" id="QJA97046.1"/>
    </source>
</evidence>
<protein>
    <submittedName>
        <fullName evidence="1">Uncharacterized protein</fullName>
    </submittedName>
</protein>
<proteinExistence type="predicted"/>
<gene>
    <name evidence="1" type="ORF">MM415B06800_0008</name>
</gene>
<reference evidence="1" key="1">
    <citation type="submission" date="2020-03" db="EMBL/GenBank/DDBJ databases">
        <title>The deep terrestrial virosphere.</title>
        <authorList>
            <person name="Holmfeldt K."/>
            <person name="Nilsson E."/>
            <person name="Simone D."/>
            <person name="Lopez-Fernandez M."/>
            <person name="Wu X."/>
            <person name="de Brujin I."/>
            <person name="Lundin D."/>
            <person name="Andersson A."/>
            <person name="Bertilsson S."/>
            <person name="Dopson M."/>
        </authorList>
    </citation>
    <scope>NUCLEOTIDE SEQUENCE</scope>
    <source>
        <strain evidence="1">MM415B06800</strain>
    </source>
</reference>